<dbReference type="EMBL" id="JACAGC010000011">
    <property type="protein sequence ID" value="KAF6334609.1"/>
    <property type="molecule type" value="Genomic_DNA"/>
</dbReference>
<dbReference type="InterPro" id="IPR042081">
    <property type="entry name" value="RNA_2'-PTrans_C"/>
</dbReference>
<dbReference type="AlphaFoldDB" id="A0A7J7WB17"/>
<dbReference type="GO" id="GO:0006388">
    <property type="term" value="P:tRNA splicing, via endonucleolytic cleavage and ligation"/>
    <property type="evidence" value="ECO:0007669"/>
    <property type="project" value="TreeGrafter"/>
</dbReference>
<dbReference type="InterPro" id="IPR002745">
    <property type="entry name" value="Ptrans_KptA/Tpt1"/>
</dbReference>
<comment type="caution">
    <text evidence="5">The sequence shown here is derived from an EMBL/GenBank/DDBJ whole genome shotgun (WGS) entry which is preliminary data.</text>
</comment>
<evidence type="ECO:0000256" key="4">
    <source>
        <dbReference type="SAM" id="MobiDB-lite"/>
    </source>
</evidence>
<reference evidence="5 6" key="1">
    <citation type="journal article" date="2020" name="Nature">
        <title>Six reference-quality genomes reveal evolution of bat adaptations.</title>
        <authorList>
            <person name="Jebb D."/>
            <person name="Huang Z."/>
            <person name="Pippel M."/>
            <person name="Hughes G.M."/>
            <person name="Lavrichenko K."/>
            <person name="Devanna P."/>
            <person name="Winkler S."/>
            <person name="Jermiin L.S."/>
            <person name="Skirmuntt E.C."/>
            <person name="Katzourakis A."/>
            <person name="Burkitt-Gray L."/>
            <person name="Ray D.A."/>
            <person name="Sullivan K.A.M."/>
            <person name="Roscito J.G."/>
            <person name="Kirilenko B.M."/>
            <person name="Davalos L.M."/>
            <person name="Corthals A.P."/>
            <person name="Power M.L."/>
            <person name="Jones G."/>
            <person name="Ransome R.D."/>
            <person name="Dechmann D.K.N."/>
            <person name="Locatelli A.G."/>
            <person name="Puechmaille S.J."/>
            <person name="Fedrigo O."/>
            <person name="Jarvis E.D."/>
            <person name="Hiller M."/>
            <person name="Vernes S.C."/>
            <person name="Myers E.W."/>
            <person name="Teeling E.C."/>
        </authorList>
    </citation>
    <scope>NUCLEOTIDE SEQUENCE [LARGE SCALE GENOMIC DNA]</scope>
    <source>
        <strain evidence="5">MRhiFer1</strain>
        <tissue evidence="5">Lung</tissue>
    </source>
</reference>
<dbReference type="PANTHER" id="PTHR12684:SF2">
    <property type="entry name" value="TRNA 2'-PHOSPHOTRANSFERASE 1"/>
    <property type="match status" value="1"/>
</dbReference>
<dbReference type="Pfam" id="PF01885">
    <property type="entry name" value="PTS_2-RNA"/>
    <property type="match status" value="1"/>
</dbReference>
<comment type="similarity">
    <text evidence="1">Belongs to the KptA/TPT1 family.</text>
</comment>
<evidence type="ECO:0000256" key="3">
    <source>
        <dbReference type="ARBA" id="ARBA00023027"/>
    </source>
</evidence>
<keyword evidence="2 5" id="KW-0808">Transferase</keyword>
<evidence type="ECO:0000313" key="5">
    <source>
        <dbReference type="EMBL" id="KAF6334609.1"/>
    </source>
</evidence>
<feature type="compositionally biased region" description="Polar residues" evidence="4">
    <location>
        <begin position="73"/>
        <end position="86"/>
    </location>
</feature>
<protein>
    <submittedName>
        <fullName evidence="5">tRNA phosphotransferase 1</fullName>
    </submittedName>
</protein>
<organism evidence="5 6">
    <name type="scientific">Rhinolophus ferrumequinum</name>
    <name type="common">Greater horseshoe bat</name>
    <dbReference type="NCBI Taxonomy" id="59479"/>
    <lineage>
        <taxon>Eukaryota</taxon>
        <taxon>Metazoa</taxon>
        <taxon>Chordata</taxon>
        <taxon>Craniata</taxon>
        <taxon>Vertebrata</taxon>
        <taxon>Euteleostomi</taxon>
        <taxon>Mammalia</taxon>
        <taxon>Eutheria</taxon>
        <taxon>Laurasiatheria</taxon>
        <taxon>Chiroptera</taxon>
        <taxon>Yinpterochiroptera</taxon>
        <taxon>Rhinolophoidea</taxon>
        <taxon>Rhinolophidae</taxon>
        <taxon>Rhinolophinae</taxon>
        <taxon>Rhinolophus</taxon>
    </lineage>
</organism>
<dbReference type="SUPFAM" id="SSF56399">
    <property type="entry name" value="ADP-ribosylation"/>
    <property type="match status" value="1"/>
</dbReference>
<evidence type="ECO:0000256" key="1">
    <source>
        <dbReference type="ARBA" id="ARBA00009836"/>
    </source>
</evidence>
<feature type="region of interest" description="Disordered" evidence="4">
    <location>
        <begin position="68"/>
        <end position="96"/>
    </location>
</feature>
<dbReference type="Proteomes" id="UP000585614">
    <property type="component" value="Unassembled WGS sequence"/>
</dbReference>
<proteinExistence type="inferred from homology"/>
<keyword evidence="3" id="KW-0520">NAD</keyword>
<dbReference type="Gene3D" id="3.20.170.30">
    <property type="match status" value="1"/>
</dbReference>
<evidence type="ECO:0000256" key="2">
    <source>
        <dbReference type="ARBA" id="ARBA00022679"/>
    </source>
</evidence>
<evidence type="ECO:0000313" key="6">
    <source>
        <dbReference type="Proteomes" id="UP000585614"/>
    </source>
</evidence>
<accession>A0A7J7WB17</accession>
<dbReference type="PANTHER" id="PTHR12684">
    <property type="entry name" value="PUTATIVE PHOSPHOTRANSFERASE"/>
    <property type="match status" value="1"/>
</dbReference>
<name>A0A7J7WB17_RHIFE</name>
<sequence>MPQAPAPVVSAGMRPNCEVAVFINGPLALADGIPFFRSANGVILTPGNADGFLLPKYFKEALQLRPTRKPLSLSGNEETECQSGPKHSSRGRMIQQ</sequence>
<dbReference type="GO" id="GO:0000215">
    <property type="term" value="F:tRNA 2'-phosphotransferase activity"/>
    <property type="evidence" value="ECO:0007669"/>
    <property type="project" value="TreeGrafter"/>
</dbReference>
<gene>
    <name evidence="5" type="ORF">mRhiFer1_017646</name>
</gene>